<dbReference type="Proteomes" id="UP000289411">
    <property type="component" value="Unassembled WGS sequence"/>
</dbReference>
<evidence type="ECO:0000313" key="3">
    <source>
        <dbReference type="Proteomes" id="UP000289411"/>
    </source>
</evidence>
<reference evidence="2 3" key="1">
    <citation type="submission" date="2018-09" db="EMBL/GenBank/DDBJ databases">
        <authorList>
            <person name="Grouzdev D.S."/>
            <person name="Krutkina M.S."/>
        </authorList>
    </citation>
    <scope>NUCLEOTIDE SEQUENCE [LARGE SCALE GENOMIC DNA]</scope>
    <source>
        <strain evidence="2 3">RmlP001</strain>
    </source>
</reference>
<feature type="region of interest" description="Disordered" evidence="1">
    <location>
        <begin position="92"/>
        <end position="117"/>
    </location>
</feature>
<keyword evidence="3" id="KW-1185">Reference proteome</keyword>
<dbReference type="AlphaFoldDB" id="A0A4Q2R750"/>
<reference evidence="2 3" key="2">
    <citation type="submission" date="2019-02" db="EMBL/GenBank/DDBJ databases">
        <title>'Lichenibacterium ramalinii' gen. nov. sp. nov., 'Lichenibacterium minor' gen. nov. sp. nov.</title>
        <authorList>
            <person name="Pankratov T."/>
        </authorList>
    </citation>
    <scope>NUCLEOTIDE SEQUENCE [LARGE SCALE GENOMIC DNA]</scope>
    <source>
        <strain evidence="2 3">RmlP001</strain>
    </source>
</reference>
<accession>A0A4Q2R750</accession>
<evidence type="ECO:0000313" key="2">
    <source>
        <dbReference type="EMBL" id="RYB01771.1"/>
    </source>
</evidence>
<proteinExistence type="predicted"/>
<name>A0A4Q2R750_9HYPH</name>
<evidence type="ECO:0000256" key="1">
    <source>
        <dbReference type="SAM" id="MobiDB-lite"/>
    </source>
</evidence>
<protein>
    <submittedName>
        <fullName evidence="2">Uncharacterized protein</fullName>
    </submittedName>
</protein>
<organism evidence="2 3">
    <name type="scientific">Lichenibacterium ramalinae</name>
    <dbReference type="NCBI Taxonomy" id="2316527"/>
    <lineage>
        <taxon>Bacteria</taxon>
        <taxon>Pseudomonadati</taxon>
        <taxon>Pseudomonadota</taxon>
        <taxon>Alphaproteobacteria</taxon>
        <taxon>Hyphomicrobiales</taxon>
        <taxon>Lichenihabitantaceae</taxon>
        <taxon>Lichenibacterium</taxon>
    </lineage>
</organism>
<dbReference type="EMBL" id="QYBC01000029">
    <property type="protein sequence ID" value="RYB01771.1"/>
    <property type="molecule type" value="Genomic_DNA"/>
</dbReference>
<sequence>MMMAGVVPLWAATADTPDSGPIIENSRAMNADDQADMSHMNMRQQIQSQMTKAGFTDVIVTPSSFYVRGKNKQGEPVAMVIGPDSFTEVTEIPQKAPMSSPGTTAPSTAAAPSPVKP</sequence>
<comment type="caution">
    <text evidence="2">The sequence shown here is derived from an EMBL/GenBank/DDBJ whole genome shotgun (WGS) entry which is preliminary data.</text>
</comment>
<feature type="compositionally biased region" description="Low complexity" evidence="1">
    <location>
        <begin position="96"/>
        <end position="117"/>
    </location>
</feature>
<gene>
    <name evidence="2" type="ORF">D3272_24515</name>
</gene>